<evidence type="ECO:0000259" key="4">
    <source>
        <dbReference type="PROSITE" id="PS50930"/>
    </source>
</evidence>
<feature type="modified residue" description="4-aspartylphosphate" evidence="2">
    <location>
        <position position="67"/>
    </location>
</feature>
<dbReference type="InterPro" id="IPR007492">
    <property type="entry name" value="LytTR_DNA-bd_dom"/>
</dbReference>
<sequence>MANANLTNSGHSSMCVMVVDDEPLLRFHLQRLLQELWENVDQVITVGSGLEAISMAQEINIHAIFMDIKMPGISGIETAKQLRKSGFSGHLVFVTAYDEHAVAAFEHEALDYLLKPIEEKRLHECIKRLQSRSQTTVKYELDSDQLTRLLPRTENVNTLSWINASRGDSIHVIKVSDVFCFIAEDKYTSVITADGEFLIRKTIKQLVDELNPDVFWRIHRSAIVQVSCIECVKKDDQGHYFVVIKDLERVLPVSRNNAQLFKQM</sequence>
<dbReference type="PROSITE" id="PS50110">
    <property type="entry name" value="RESPONSE_REGULATORY"/>
    <property type="match status" value="1"/>
</dbReference>
<dbReference type="InterPro" id="IPR046947">
    <property type="entry name" value="LytR-like"/>
</dbReference>
<gene>
    <name evidence="5" type="primary">ypdB</name>
    <name evidence="5" type="ORF">MGA5115_02067</name>
    <name evidence="6" type="ORF">MGA5116_01338</name>
</gene>
<evidence type="ECO:0000313" key="6">
    <source>
        <dbReference type="EMBL" id="SBT20751.1"/>
    </source>
</evidence>
<accession>A0A1C3JSD1</accession>
<dbReference type="SUPFAM" id="SSF52172">
    <property type="entry name" value="CheY-like"/>
    <property type="match status" value="1"/>
</dbReference>
<dbReference type="InterPro" id="IPR011006">
    <property type="entry name" value="CheY-like_superfamily"/>
</dbReference>
<dbReference type="RefSeq" id="WP_244502903.1">
    <property type="nucleotide sequence ID" value="NZ_FLRA01000014.1"/>
</dbReference>
<evidence type="ECO:0000313" key="7">
    <source>
        <dbReference type="Proteomes" id="UP000092840"/>
    </source>
</evidence>
<dbReference type="GO" id="GO:0003677">
    <property type="term" value="F:DNA binding"/>
    <property type="evidence" value="ECO:0007669"/>
    <property type="project" value="InterPro"/>
</dbReference>
<evidence type="ECO:0000313" key="8">
    <source>
        <dbReference type="Proteomes" id="UP000092871"/>
    </source>
</evidence>
<dbReference type="GO" id="GO:0000156">
    <property type="term" value="F:phosphorelay response regulator activity"/>
    <property type="evidence" value="ECO:0007669"/>
    <property type="project" value="InterPro"/>
</dbReference>
<dbReference type="AlphaFoldDB" id="A0A1C3JSD1"/>
<name>A0A1C3JSD1_9GAMM</name>
<dbReference type="PANTHER" id="PTHR37299:SF1">
    <property type="entry name" value="STAGE 0 SPORULATION PROTEIN A HOMOLOG"/>
    <property type="match status" value="1"/>
</dbReference>
<proteinExistence type="predicted"/>
<organism evidence="5 8">
    <name type="scientific">Marinomonas gallaica</name>
    <dbReference type="NCBI Taxonomy" id="1806667"/>
    <lineage>
        <taxon>Bacteria</taxon>
        <taxon>Pseudomonadati</taxon>
        <taxon>Pseudomonadota</taxon>
        <taxon>Gammaproteobacteria</taxon>
        <taxon>Oceanospirillales</taxon>
        <taxon>Oceanospirillaceae</taxon>
        <taxon>Marinomonas</taxon>
    </lineage>
</organism>
<protein>
    <submittedName>
        <fullName evidence="5">Transcriptional regulatory protein YpdB</fullName>
    </submittedName>
</protein>
<keyword evidence="1" id="KW-0902">Two-component regulatory system</keyword>
<reference evidence="6 7" key="2">
    <citation type="submission" date="2016-06" db="EMBL/GenBank/DDBJ databases">
        <authorList>
            <person name="Rodrigo-Torres L."/>
            <person name="Arahal D.R."/>
        </authorList>
    </citation>
    <scope>NUCLEOTIDE SEQUENCE [LARGE SCALE GENOMIC DNA]</scope>
    <source>
        <strain evidence="6 7">CECT 5116</strain>
    </source>
</reference>
<keyword evidence="2" id="KW-0597">Phosphoprotein</keyword>
<dbReference type="Proteomes" id="UP000092840">
    <property type="component" value="Unassembled WGS sequence"/>
</dbReference>
<dbReference type="Pfam" id="PF04397">
    <property type="entry name" value="LytTR"/>
    <property type="match status" value="1"/>
</dbReference>
<feature type="domain" description="HTH LytTR-type" evidence="4">
    <location>
        <begin position="162"/>
        <end position="264"/>
    </location>
</feature>
<dbReference type="InterPro" id="IPR001789">
    <property type="entry name" value="Sig_transdc_resp-reg_receiver"/>
</dbReference>
<dbReference type="EMBL" id="FLRB01000008">
    <property type="protein sequence ID" value="SBT20751.1"/>
    <property type="molecule type" value="Genomic_DNA"/>
</dbReference>
<keyword evidence="7" id="KW-1185">Reference proteome</keyword>
<dbReference type="SMART" id="SM00448">
    <property type="entry name" value="REC"/>
    <property type="match status" value="1"/>
</dbReference>
<evidence type="ECO:0000259" key="3">
    <source>
        <dbReference type="PROSITE" id="PS50110"/>
    </source>
</evidence>
<dbReference type="Gene3D" id="3.40.50.2300">
    <property type="match status" value="1"/>
</dbReference>
<evidence type="ECO:0000256" key="1">
    <source>
        <dbReference type="ARBA" id="ARBA00023012"/>
    </source>
</evidence>
<dbReference type="PROSITE" id="PS50930">
    <property type="entry name" value="HTH_LYTTR"/>
    <property type="match status" value="1"/>
</dbReference>
<dbReference type="EMBL" id="FLRA01000014">
    <property type="protein sequence ID" value="SBT17950.1"/>
    <property type="molecule type" value="Genomic_DNA"/>
</dbReference>
<dbReference type="Proteomes" id="UP000092871">
    <property type="component" value="Unassembled WGS sequence"/>
</dbReference>
<dbReference type="PANTHER" id="PTHR37299">
    <property type="entry name" value="TRANSCRIPTIONAL REGULATOR-RELATED"/>
    <property type="match status" value="1"/>
</dbReference>
<reference evidence="5 8" key="1">
    <citation type="submission" date="2016-06" db="EMBL/GenBank/DDBJ databases">
        <authorList>
            <person name="Kjaerup R.B."/>
            <person name="Dalgaard T.S."/>
            <person name="Juul-Madsen H.R."/>
        </authorList>
    </citation>
    <scope>NUCLEOTIDE SEQUENCE [LARGE SCALE GENOMIC DNA]</scope>
    <source>
        <strain evidence="5 8">CECT 5115</strain>
    </source>
</reference>
<dbReference type="Gene3D" id="2.40.50.1020">
    <property type="entry name" value="LytTr DNA-binding domain"/>
    <property type="match status" value="1"/>
</dbReference>
<feature type="domain" description="Response regulatory" evidence="3">
    <location>
        <begin position="15"/>
        <end position="130"/>
    </location>
</feature>
<dbReference type="Pfam" id="PF00072">
    <property type="entry name" value="Response_reg"/>
    <property type="match status" value="1"/>
</dbReference>
<evidence type="ECO:0000256" key="2">
    <source>
        <dbReference type="PROSITE-ProRule" id="PRU00169"/>
    </source>
</evidence>
<dbReference type="SMART" id="SM00850">
    <property type="entry name" value="LytTR"/>
    <property type="match status" value="1"/>
</dbReference>
<evidence type="ECO:0000313" key="5">
    <source>
        <dbReference type="EMBL" id="SBT17950.1"/>
    </source>
</evidence>